<dbReference type="AlphaFoldDB" id="F8P8C7"/>
<proteinExistence type="predicted"/>
<reference evidence="1" key="1">
    <citation type="submission" date="2011-04" db="EMBL/GenBank/DDBJ databases">
        <title>Evolution of plant cell wall degrading machinery underlies the functional diversity of forest fungi.</title>
        <authorList>
            <consortium name="US DOE Joint Genome Institute (JGI-PGF)"/>
            <person name="Eastwood D.C."/>
            <person name="Floudas D."/>
            <person name="Binder M."/>
            <person name="Majcherczyk A."/>
            <person name="Schneider P."/>
            <person name="Aerts A."/>
            <person name="Asiegbu F.O."/>
            <person name="Baker S.E."/>
            <person name="Barry K."/>
            <person name="Bendiksby M."/>
            <person name="Blumentritt M."/>
            <person name="Coutinho P.M."/>
            <person name="Cullen D."/>
            <person name="Cullen D."/>
            <person name="Gathman A."/>
            <person name="Goodell B."/>
            <person name="Henrissat B."/>
            <person name="Ihrmark K."/>
            <person name="Kauserud H."/>
            <person name="Kohler A."/>
            <person name="LaButti K."/>
            <person name="Lapidus A."/>
            <person name="Lavin J.L."/>
            <person name="Lee Y.-H."/>
            <person name="Lindquist E."/>
            <person name="Lilly W."/>
            <person name="Lucas S."/>
            <person name="Morin E."/>
            <person name="Murat C."/>
            <person name="Oguiza J.A."/>
            <person name="Park J."/>
            <person name="Pisabarro A.G."/>
            <person name="Riley R."/>
            <person name="Rosling A."/>
            <person name="Salamov A."/>
            <person name="Schmidt O."/>
            <person name="Schmutz J."/>
            <person name="Skrede I."/>
            <person name="Stenlid J."/>
            <person name="Wiebenga A."/>
            <person name="Xie X."/>
            <person name="Kues U."/>
            <person name="Hibbett D.S."/>
            <person name="Hoffmeister D."/>
            <person name="Hogberg N."/>
            <person name="Martin F."/>
            <person name="Grigoriev I.V."/>
            <person name="Watkinson S.C."/>
        </authorList>
    </citation>
    <scope>NUCLEOTIDE SEQUENCE</scope>
    <source>
        <strain evidence="1">S7.9</strain>
    </source>
</reference>
<dbReference type="EMBL" id="GL945440">
    <property type="protein sequence ID" value="EGO20683.1"/>
    <property type="molecule type" value="Genomic_DNA"/>
</dbReference>
<organism>
    <name type="scientific">Serpula lacrymans var. lacrymans (strain S7.9)</name>
    <name type="common">Dry rot fungus</name>
    <dbReference type="NCBI Taxonomy" id="578457"/>
    <lineage>
        <taxon>Eukaryota</taxon>
        <taxon>Fungi</taxon>
        <taxon>Dikarya</taxon>
        <taxon>Basidiomycota</taxon>
        <taxon>Agaricomycotina</taxon>
        <taxon>Agaricomycetes</taxon>
        <taxon>Agaricomycetidae</taxon>
        <taxon>Boletales</taxon>
        <taxon>Coniophorineae</taxon>
        <taxon>Serpulaceae</taxon>
        <taxon>Serpula</taxon>
    </lineage>
</organism>
<protein>
    <submittedName>
        <fullName evidence="1">Uncharacterized protein</fullName>
    </submittedName>
</protein>
<dbReference type="RefSeq" id="XP_007322649.1">
    <property type="nucleotide sequence ID" value="XM_007322587.1"/>
</dbReference>
<dbReference type="Proteomes" id="UP000008064">
    <property type="component" value="Unassembled WGS sequence"/>
</dbReference>
<dbReference type="HOGENOM" id="CLU_2484695_0_0_1"/>
<dbReference type="GeneID" id="18820933"/>
<dbReference type="KEGG" id="sla:SERLADRAFT_477099"/>
<accession>F8P8C7</accession>
<gene>
    <name evidence="1" type="ORF">SERLADRAFT_477099</name>
</gene>
<sequence length="87" mass="9599">MPITCMIPIDSTTLTISSPISTLYRLASSSTCPILNMHHTPKLKSLLTMMWPEINTSSSSTLPVQRLSLRDWGSERSVGQFLGCQTT</sequence>
<name>F8P8C7_SERL9</name>
<evidence type="ECO:0000313" key="1">
    <source>
        <dbReference type="EMBL" id="EGO20683.1"/>
    </source>
</evidence>